<sequence length="70" mass="8560">MRLYLVQKKCAIRNKKYTIATVKSSRYTLLFEKFLLVKIYEHLEFRVQNLFQLSLFNAVCIYVFHHQEML</sequence>
<gene>
    <name evidence="1" type="ORF">OCBIM_22028748mg</name>
</gene>
<evidence type="ECO:0000313" key="1">
    <source>
        <dbReference type="EMBL" id="KOF79916.1"/>
    </source>
</evidence>
<dbReference type="EMBL" id="KQ420576">
    <property type="protein sequence ID" value="KOF79916.1"/>
    <property type="molecule type" value="Genomic_DNA"/>
</dbReference>
<reference evidence="1" key="1">
    <citation type="submission" date="2015-07" db="EMBL/GenBank/DDBJ databases">
        <title>MeaNS - Measles Nucleotide Surveillance Program.</title>
        <authorList>
            <person name="Tran T."/>
            <person name="Druce J."/>
        </authorList>
    </citation>
    <scope>NUCLEOTIDE SEQUENCE</scope>
    <source>
        <strain evidence="1">UCB-OBI-ISO-001</strain>
        <tissue evidence="1">Gonad</tissue>
    </source>
</reference>
<dbReference type="AlphaFoldDB" id="A0A0L8GS70"/>
<organism evidence="1">
    <name type="scientific">Octopus bimaculoides</name>
    <name type="common">California two-spotted octopus</name>
    <dbReference type="NCBI Taxonomy" id="37653"/>
    <lineage>
        <taxon>Eukaryota</taxon>
        <taxon>Metazoa</taxon>
        <taxon>Spiralia</taxon>
        <taxon>Lophotrochozoa</taxon>
        <taxon>Mollusca</taxon>
        <taxon>Cephalopoda</taxon>
        <taxon>Coleoidea</taxon>
        <taxon>Octopodiformes</taxon>
        <taxon>Octopoda</taxon>
        <taxon>Incirrata</taxon>
        <taxon>Octopodidae</taxon>
        <taxon>Octopus</taxon>
    </lineage>
</organism>
<name>A0A0L8GS70_OCTBM</name>
<protein>
    <submittedName>
        <fullName evidence="1">Uncharacterized protein</fullName>
    </submittedName>
</protein>
<accession>A0A0L8GS70</accession>
<proteinExistence type="predicted"/>